<feature type="domain" description="2EXR" evidence="1">
    <location>
        <begin position="22"/>
        <end position="135"/>
    </location>
</feature>
<evidence type="ECO:0000313" key="2">
    <source>
        <dbReference type="EMBL" id="QKX54090.1"/>
    </source>
</evidence>
<organism evidence="2 3">
    <name type="scientific">Talaromyces rugulosus</name>
    <name type="common">Penicillium rugulosum</name>
    <dbReference type="NCBI Taxonomy" id="121627"/>
    <lineage>
        <taxon>Eukaryota</taxon>
        <taxon>Fungi</taxon>
        <taxon>Dikarya</taxon>
        <taxon>Ascomycota</taxon>
        <taxon>Pezizomycotina</taxon>
        <taxon>Eurotiomycetes</taxon>
        <taxon>Eurotiomycetidae</taxon>
        <taxon>Eurotiales</taxon>
        <taxon>Trichocomaceae</taxon>
        <taxon>Talaromyces</taxon>
        <taxon>Talaromyces sect. Islandici</taxon>
    </lineage>
</organism>
<evidence type="ECO:0000259" key="1">
    <source>
        <dbReference type="Pfam" id="PF20150"/>
    </source>
</evidence>
<keyword evidence="3" id="KW-1185">Reference proteome</keyword>
<dbReference type="PANTHER" id="PTHR35910:SF6">
    <property type="entry name" value="2EXR DOMAIN-CONTAINING PROTEIN"/>
    <property type="match status" value="1"/>
</dbReference>
<evidence type="ECO:0000313" key="3">
    <source>
        <dbReference type="Proteomes" id="UP000509510"/>
    </source>
</evidence>
<dbReference type="PANTHER" id="PTHR35910">
    <property type="entry name" value="2EXR DOMAIN-CONTAINING PROTEIN"/>
    <property type="match status" value="1"/>
</dbReference>
<sequence>MTSPLKTGDVAFKMESENPTTFHLFPKLPMELQLMVWEHTWPSSRVIEATHYEDQKAEEFRELAILRLGGSLPRFLKGDLGSRSLDDKPLEQCQNPIALQVCHISRQHTLKKYTPFRHAEFNAGSFYFDPQSDIIWLSQDFTDEPHNMENITDAYGSQLQSIRNVLVEEFEWNDSTAYRYTKDYLYPFGKIQNLLIVYGGFDDKGKLLVLCEKDIDFMSKYYRNEYARLVARENLDNGVSKNLHFITRRAQAV</sequence>
<reference evidence="3" key="1">
    <citation type="submission" date="2020-06" db="EMBL/GenBank/DDBJ databases">
        <title>A chromosome-scale genome assembly of Talaromyces rugulosus W13939.</title>
        <authorList>
            <person name="Wang B."/>
            <person name="Guo L."/>
            <person name="Ye K."/>
            <person name="Wang L."/>
        </authorList>
    </citation>
    <scope>NUCLEOTIDE SEQUENCE [LARGE SCALE GENOMIC DNA]</scope>
    <source>
        <strain evidence="3">W13939</strain>
    </source>
</reference>
<gene>
    <name evidence="2" type="ORF">TRUGW13939_01173</name>
</gene>
<dbReference type="EMBL" id="CP055898">
    <property type="protein sequence ID" value="QKX54090.1"/>
    <property type="molecule type" value="Genomic_DNA"/>
</dbReference>
<dbReference type="InterPro" id="IPR045518">
    <property type="entry name" value="2EXR"/>
</dbReference>
<name>A0A7H8QJG9_TALRU</name>
<dbReference type="Pfam" id="PF20150">
    <property type="entry name" value="2EXR"/>
    <property type="match status" value="1"/>
</dbReference>
<dbReference type="AlphaFoldDB" id="A0A7H8QJG9"/>
<dbReference type="KEGG" id="trg:TRUGW13939_01173"/>
<proteinExistence type="predicted"/>
<dbReference type="Proteomes" id="UP000509510">
    <property type="component" value="Chromosome I"/>
</dbReference>
<protein>
    <recommendedName>
        <fullName evidence="1">2EXR domain-containing protein</fullName>
    </recommendedName>
</protein>
<dbReference type="GeneID" id="55988686"/>
<accession>A0A7H8QJG9</accession>
<dbReference type="OrthoDB" id="2142759at2759"/>
<dbReference type="RefSeq" id="XP_035340269.1">
    <property type="nucleotide sequence ID" value="XM_035484376.1"/>
</dbReference>